<dbReference type="AlphaFoldDB" id="A0A8X6VHE0"/>
<sequence length="159" mass="18195">MFKHKKENYKTIIKGLNKDFPNCDVKLAGKYLKIFTTSTDGHRIVTLYLKETCEEFYVINPPDSHPLKIVIKALPDSTEIGEIKADLTSQGFRVEKVAQLTISKTKSPVSIFMVELERNPDSPDIFQLKKCCYLAVQVDNFNRRLGISQCYSCNLFNHS</sequence>
<feature type="domain" description="Pre-C2HC" evidence="1">
    <location>
        <begin position="80"/>
        <end position="148"/>
    </location>
</feature>
<keyword evidence="3" id="KW-1185">Reference proteome</keyword>
<protein>
    <recommendedName>
        <fullName evidence="1">Pre-C2HC domain-containing protein</fullName>
    </recommendedName>
</protein>
<dbReference type="SMART" id="SM00596">
    <property type="entry name" value="PRE_C2HC"/>
    <property type="match status" value="1"/>
</dbReference>
<dbReference type="InterPro" id="IPR006579">
    <property type="entry name" value="Pre_C2HC_dom"/>
</dbReference>
<evidence type="ECO:0000259" key="1">
    <source>
        <dbReference type="SMART" id="SM00596"/>
    </source>
</evidence>
<gene>
    <name evidence="2" type="primary">AVEN_105038_1</name>
    <name evidence="2" type="ORF">TNCV_2579301</name>
</gene>
<proteinExistence type="predicted"/>
<dbReference type="Proteomes" id="UP000887159">
    <property type="component" value="Unassembled WGS sequence"/>
</dbReference>
<dbReference type="EMBL" id="BMAU01021279">
    <property type="protein sequence ID" value="GFY07898.1"/>
    <property type="molecule type" value="Genomic_DNA"/>
</dbReference>
<organism evidence="2 3">
    <name type="scientific">Trichonephila clavipes</name>
    <name type="common">Golden silk orbweaver</name>
    <name type="synonym">Nephila clavipes</name>
    <dbReference type="NCBI Taxonomy" id="2585209"/>
    <lineage>
        <taxon>Eukaryota</taxon>
        <taxon>Metazoa</taxon>
        <taxon>Ecdysozoa</taxon>
        <taxon>Arthropoda</taxon>
        <taxon>Chelicerata</taxon>
        <taxon>Arachnida</taxon>
        <taxon>Araneae</taxon>
        <taxon>Araneomorphae</taxon>
        <taxon>Entelegynae</taxon>
        <taxon>Araneoidea</taxon>
        <taxon>Nephilidae</taxon>
        <taxon>Trichonephila</taxon>
    </lineage>
</organism>
<accession>A0A8X6VHE0</accession>
<comment type="caution">
    <text evidence="2">The sequence shown here is derived from an EMBL/GenBank/DDBJ whole genome shotgun (WGS) entry which is preliminary data.</text>
</comment>
<name>A0A8X6VHE0_TRICX</name>
<evidence type="ECO:0000313" key="3">
    <source>
        <dbReference type="Proteomes" id="UP000887159"/>
    </source>
</evidence>
<dbReference type="Pfam" id="PF07530">
    <property type="entry name" value="PRE_C2HC"/>
    <property type="match status" value="1"/>
</dbReference>
<reference evidence="2" key="1">
    <citation type="submission" date="2020-08" db="EMBL/GenBank/DDBJ databases">
        <title>Multicomponent nature underlies the extraordinary mechanical properties of spider dragline silk.</title>
        <authorList>
            <person name="Kono N."/>
            <person name="Nakamura H."/>
            <person name="Mori M."/>
            <person name="Yoshida Y."/>
            <person name="Ohtoshi R."/>
            <person name="Malay A.D."/>
            <person name="Moran D.A.P."/>
            <person name="Tomita M."/>
            <person name="Numata K."/>
            <person name="Arakawa K."/>
        </authorList>
    </citation>
    <scope>NUCLEOTIDE SEQUENCE</scope>
</reference>
<evidence type="ECO:0000313" key="2">
    <source>
        <dbReference type="EMBL" id="GFY07898.1"/>
    </source>
</evidence>